<evidence type="ECO:0000313" key="3">
    <source>
        <dbReference type="Proteomes" id="UP000763641"/>
    </source>
</evidence>
<reference evidence="2 3" key="1">
    <citation type="submission" date="2020-12" db="EMBL/GenBank/DDBJ databases">
        <title>Sphingomonas sp.</title>
        <authorList>
            <person name="Kim M.K."/>
        </authorList>
    </citation>
    <scope>NUCLEOTIDE SEQUENCE [LARGE SCALE GENOMIC DNA]</scope>
    <source>
        <strain evidence="2 3">BT552</strain>
    </source>
</reference>
<proteinExistence type="predicted"/>
<accession>A0ABS2D2V6</accession>
<dbReference type="Proteomes" id="UP000763641">
    <property type="component" value="Unassembled WGS sequence"/>
</dbReference>
<organism evidence="2 3">
    <name type="scientific">Sphingomonas longa</name>
    <dbReference type="NCBI Taxonomy" id="2778730"/>
    <lineage>
        <taxon>Bacteria</taxon>
        <taxon>Pseudomonadati</taxon>
        <taxon>Pseudomonadota</taxon>
        <taxon>Alphaproteobacteria</taxon>
        <taxon>Sphingomonadales</taxon>
        <taxon>Sphingomonadaceae</taxon>
        <taxon>Sphingomonas</taxon>
    </lineage>
</organism>
<comment type="caution">
    <text evidence="2">The sequence shown here is derived from an EMBL/GenBank/DDBJ whole genome shotgun (WGS) entry which is preliminary data.</text>
</comment>
<gene>
    <name evidence="2" type="ORF">ILT43_02555</name>
</gene>
<dbReference type="EMBL" id="JAFEMC010000001">
    <property type="protein sequence ID" value="MBM6575237.1"/>
    <property type="molecule type" value="Genomic_DNA"/>
</dbReference>
<sequence>MDRITASVGTGSANLADDVALVRRLLRRHARWVQPLSPPPEQGPFDAELDRAIRAFQANGAALAKPDGVISPSGYTFKALDKAVIAGPRHRVFTPFCWAHIDDGLTAQDYEAAAKTLGADAAAIRAVADTETKSSSWDNVGRPTILFERHYFSRLTQGAFDRSHTDISAKSAGGYGKFAAQYPKLIRAAMLDEDAALRSASWGKFQIMGDNFKACGFTNVASFVDAMLEGERRHLAAFVSFIGADGRLKTALQKREWATFARIYNGPKYADNAYDTKMADAYAALTKR</sequence>
<name>A0ABS2D2V6_9SPHN</name>
<keyword evidence="3" id="KW-1185">Reference proteome</keyword>
<evidence type="ECO:0000313" key="2">
    <source>
        <dbReference type="EMBL" id="MBM6575237.1"/>
    </source>
</evidence>
<feature type="domain" description="N-acetylmuramidase" evidence="1">
    <location>
        <begin position="121"/>
        <end position="285"/>
    </location>
</feature>
<dbReference type="InterPro" id="IPR024408">
    <property type="entry name" value="Muramidase"/>
</dbReference>
<protein>
    <submittedName>
        <fullName evidence="2">N-acetylmuramidase family protein</fullName>
    </submittedName>
</protein>
<dbReference type="Pfam" id="PF11860">
    <property type="entry name" value="Muramidase"/>
    <property type="match status" value="1"/>
</dbReference>
<dbReference type="RefSeq" id="WP_204193918.1">
    <property type="nucleotide sequence ID" value="NZ_JAFEMC010000001.1"/>
</dbReference>
<evidence type="ECO:0000259" key="1">
    <source>
        <dbReference type="Pfam" id="PF11860"/>
    </source>
</evidence>